<dbReference type="RefSeq" id="WP_203656082.1">
    <property type="nucleotide sequence ID" value="NZ_BONR01000003.1"/>
</dbReference>
<feature type="compositionally biased region" description="Acidic residues" evidence="1">
    <location>
        <begin position="35"/>
        <end position="44"/>
    </location>
</feature>
<name>A0A919UGN2_9MICO</name>
<accession>A0A919UGN2</accession>
<proteinExistence type="predicted"/>
<keyword evidence="2" id="KW-0732">Signal</keyword>
<dbReference type="PROSITE" id="PS51257">
    <property type="entry name" value="PROKAR_LIPOPROTEIN"/>
    <property type="match status" value="1"/>
</dbReference>
<evidence type="ECO:0000256" key="2">
    <source>
        <dbReference type="SAM" id="SignalP"/>
    </source>
</evidence>
<feature type="region of interest" description="Disordered" evidence="1">
    <location>
        <begin position="153"/>
        <end position="174"/>
    </location>
</feature>
<evidence type="ECO:0000313" key="4">
    <source>
        <dbReference type="Proteomes" id="UP000652354"/>
    </source>
</evidence>
<sequence length="209" mass="21603">MRHHTKSDAPSIRAVVVALALLGSVTLTGCAAGDEGSEPVDPAENEVTADVAPTDEGGEAADSAEAEAEEEPVEEPADLPDGGVLRVDGVESPDFEGECDINRNNGREDVGSLEEPGLKVLVALSNSEANPEGPMIYTALAEDTFTLRDAVNRPGASSADNRGTLESITELGERSPDGSRELVLVRFAGTLSGGSAVEADVVCELQNAF</sequence>
<feature type="signal peptide" evidence="2">
    <location>
        <begin position="1"/>
        <end position="31"/>
    </location>
</feature>
<feature type="chain" id="PRO_5037250731" description="Lipoprotein" evidence="2">
    <location>
        <begin position="32"/>
        <end position="209"/>
    </location>
</feature>
<evidence type="ECO:0000313" key="3">
    <source>
        <dbReference type="EMBL" id="GIG55017.1"/>
    </source>
</evidence>
<organism evidence="3 4">
    <name type="scientific">Demequina activiva</name>
    <dbReference type="NCBI Taxonomy" id="1582364"/>
    <lineage>
        <taxon>Bacteria</taxon>
        <taxon>Bacillati</taxon>
        <taxon>Actinomycetota</taxon>
        <taxon>Actinomycetes</taxon>
        <taxon>Micrococcales</taxon>
        <taxon>Demequinaceae</taxon>
        <taxon>Demequina</taxon>
    </lineage>
</organism>
<dbReference type="AlphaFoldDB" id="A0A919UGN2"/>
<comment type="caution">
    <text evidence="3">The sequence shown here is derived from an EMBL/GenBank/DDBJ whole genome shotgun (WGS) entry which is preliminary data.</text>
</comment>
<protein>
    <recommendedName>
        <fullName evidence="5">Lipoprotein</fullName>
    </recommendedName>
</protein>
<gene>
    <name evidence="3" type="ORF">Dac01nite_17690</name>
</gene>
<evidence type="ECO:0000256" key="1">
    <source>
        <dbReference type="SAM" id="MobiDB-lite"/>
    </source>
</evidence>
<dbReference type="Proteomes" id="UP000652354">
    <property type="component" value="Unassembled WGS sequence"/>
</dbReference>
<reference evidence="3" key="1">
    <citation type="submission" date="2021-01" db="EMBL/GenBank/DDBJ databases">
        <title>Whole genome shotgun sequence of Demequina activiva NBRC 110675.</title>
        <authorList>
            <person name="Komaki H."/>
            <person name="Tamura T."/>
        </authorList>
    </citation>
    <scope>NUCLEOTIDE SEQUENCE</scope>
    <source>
        <strain evidence="3">NBRC 110675</strain>
    </source>
</reference>
<keyword evidence="4" id="KW-1185">Reference proteome</keyword>
<feature type="compositionally biased region" description="Acidic residues" evidence="1">
    <location>
        <begin position="56"/>
        <end position="78"/>
    </location>
</feature>
<evidence type="ECO:0008006" key="5">
    <source>
        <dbReference type="Google" id="ProtNLM"/>
    </source>
</evidence>
<feature type="compositionally biased region" description="Polar residues" evidence="1">
    <location>
        <begin position="158"/>
        <end position="167"/>
    </location>
</feature>
<dbReference type="EMBL" id="BONR01000003">
    <property type="protein sequence ID" value="GIG55017.1"/>
    <property type="molecule type" value="Genomic_DNA"/>
</dbReference>
<feature type="region of interest" description="Disordered" evidence="1">
    <location>
        <begin position="33"/>
        <end position="111"/>
    </location>
</feature>